<feature type="domain" description="Tryptophan synthase beta chain-like PALP" evidence="5">
    <location>
        <begin position="17"/>
        <end position="303"/>
    </location>
</feature>
<dbReference type="GO" id="GO:0009097">
    <property type="term" value="P:isoleucine biosynthetic process"/>
    <property type="evidence" value="ECO:0007669"/>
    <property type="project" value="TreeGrafter"/>
</dbReference>
<dbReference type="InterPro" id="IPR001926">
    <property type="entry name" value="TrpB-like_PALP"/>
</dbReference>
<dbReference type="Pfam" id="PF00291">
    <property type="entry name" value="PALP"/>
    <property type="match status" value="1"/>
</dbReference>
<dbReference type="GO" id="GO:0006565">
    <property type="term" value="P:L-serine catabolic process"/>
    <property type="evidence" value="ECO:0007669"/>
    <property type="project" value="TreeGrafter"/>
</dbReference>
<dbReference type="InterPro" id="IPR036052">
    <property type="entry name" value="TrpB-like_PALP_sf"/>
</dbReference>
<dbReference type="AlphaFoldDB" id="A0A5B8R4R5"/>
<gene>
    <name evidence="6" type="ORF">D0436_23200</name>
</gene>
<comment type="cofactor">
    <cofactor evidence="1">
        <name>pyridoxal 5'-phosphate</name>
        <dbReference type="ChEBI" id="CHEBI:597326"/>
    </cofactor>
</comment>
<protein>
    <submittedName>
        <fullName evidence="6">Threonine/serine dehydratase</fullName>
    </submittedName>
</protein>
<dbReference type="EMBL" id="CP031775">
    <property type="protein sequence ID" value="QDZ93108.1"/>
    <property type="molecule type" value="Genomic_DNA"/>
</dbReference>
<reference evidence="6" key="1">
    <citation type="journal article" date="2019" name="Ecotoxicol. Environ. Saf.">
        <title>Microbial characterization of heavy metal resistant bacterial strains isolated from an electroplating wastewater treatment plant.</title>
        <authorList>
            <person name="Cai X."/>
            <person name="Zheng X."/>
            <person name="Zhang D."/>
            <person name="Iqbal W."/>
            <person name="Liu C."/>
            <person name="Yang B."/>
            <person name="Zhao X."/>
            <person name="Lu X."/>
            <person name="Mao Y."/>
        </authorList>
    </citation>
    <scope>NUCLEOTIDE SEQUENCE [LARGE SCALE GENOMIC DNA]</scope>
    <source>
        <strain evidence="6">Ni1-3</strain>
    </source>
</reference>
<dbReference type="Gene3D" id="3.40.50.1100">
    <property type="match status" value="2"/>
</dbReference>
<evidence type="ECO:0000256" key="3">
    <source>
        <dbReference type="ARBA" id="ARBA00022898"/>
    </source>
</evidence>
<evidence type="ECO:0000256" key="1">
    <source>
        <dbReference type="ARBA" id="ARBA00001933"/>
    </source>
</evidence>
<dbReference type="InterPro" id="IPR000634">
    <property type="entry name" value="Ser/Thr_deHydtase_PyrdxlP-BS"/>
</dbReference>
<evidence type="ECO:0000259" key="5">
    <source>
        <dbReference type="Pfam" id="PF00291"/>
    </source>
</evidence>
<dbReference type="PANTHER" id="PTHR48078">
    <property type="entry name" value="THREONINE DEHYDRATASE, MITOCHONDRIAL-RELATED"/>
    <property type="match status" value="1"/>
</dbReference>
<dbReference type="GO" id="GO:0006567">
    <property type="term" value="P:L-threonine catabolic process"/>
    <property type="evidence" value="ECO:0007669"/>
    <property type="project" value="TreeGrafter"/>
</dbReference>
<proteinExistence type="inferred from homology"/>
<dbReference type="FunFam" id="3.40.50.1100:FF:000007">
    <property type="entry name" value="L-threonine dehydratase catabolic TdcB"/>
    <property type="match status" value="1"/>
</dbReference>
<dbReference type="SUPFAM" id="SSF53686">
    <property type="entry name" value="Tryptophan synthase beta subunit-like PLP-dependent enzymes"/>
    <property type="match status" value="1"/>
</dbReference>
<keyword evidence="3" id="KW-0663">Pyridoxal phosphate</keyword>
<keyword evidence="4" id="KW-0456">Lyase</keyword>
<evidence type="ECO:0000313" key="6">
    <source>
        <dbReference type="EMBL" id="QDZ93108.1"/>
    </source>
</evidence>
<dbReference type="GO" id="GO:0003941">
    <property type="term" value="F:L-serine ammonia-lyase activity"/>
    <property type="evidence" value="ECO:0007669"/>
    <property type="project" value="TreeGrafter"/>
</dbReference>
<dbReference type="InterPro" id="IPR050147">
    <property type="entry name" value="Ser/Thr_Dehydratase"/>
</dbReference>
<accession>A0A5B8R4R5</accession>
<organism evidence="6">
    <name type="scientific">Shewanella decolorationis</name>
    <dbReference type="NCBI Taxonomy" id="256839"/>
    <lineage>
        <taxon>Bacteria</taxon>
        <taxon>Pseudomonadati</taxon>
        <taxon>Pseudomonadota</taxon>
        <taxon>Gammaproteobacteria</taxon>
        <taxon>Alteromonadales</taxon>
        <taxon>Shewanellaceae</taxon>
        <taxon>Shewanella</taxon>
    </lineage>
</organism>
<evidence type="ECO:0000256" key="2">
    <source>
        <dbReference type="ARBA" id="ARBA00010869"/>
    </source>
</evidence>
<dbReference type="CDD" id="cd01562">
    <property type="entry name" value="Thr-dehyd"/>
    <property type="match status" value="1"/>
</dbReference>
<dbReference type="PANTHER" id="PTHR48078:SF6">
    <property type="entry name" value="L-THREONINE DEHYDRATASE CATABOLIC TDCB"/>
    <property type="match status" value="1"/>
</dbReference>
<dbReference type="PROSITE" id="PS00165">
    <property type="entry name" value="DEHYDRATASE_SER_THR"/>
    <property type="match status" value="1"/>
</dbReference>
<dbReference type="GO" id="GO:0004794">
    <property type="term" value="F:threonine deaminase activity"/>
    <property type="evidence" value="ECO:0007669"/>
    <property type="project" value="TreeGrafter"/>
</dbReference>
<sequence length="319" mass="34780">MKINLHDIFLAHQRIKDFTIKTPLMYSDSLSLLSESEIWLKLENLQKTGSFKIRGALNKITLLNEAEKKNGIITASAGNHAQGVALAAQRFGVLAKVVVPKDTPETKKTSIKKLGAELIIHGDNYDEAELHAYRLSEKLGMTYIHAFEDKDVICGQGTIGLESLLENPNFDIILVPAGGGGLISGIAIAAKSINPQIKVIGIQSEASPPWYYSFKAKELVDVTYEKSIADGLHGGIGKENLKLALNYIDDFVLVTEKEIEKAMSWIATEYHYMIEGSGAVGIAAILNKKIDVKDKKVLNVISGGNVDARVLANIITSHN</sequence>
<comment type="similarity">
    <text evidence="2">Belongs to the serine/threonine dehydratase family.</text>
</comment>
<evidence type="ECO:0000256" key="4">
    <source>
        <dbReference type="ARBA" id="ARBA00023239"/>
    </source>
</evidence>
<name>A0A5B8R4R5_9GAMM</name>
<dbReference type="GO" id="GO:0030170">
    <property type="term" value="F:pyridoxal phosphate binding"/>
    <property type="evidence" value="ECO:0007669"/>
    <property type="project" value="InterPro"/>
</dbReference>